<accession>A0A9P7YUT4</accession>
<dbReference type="PANTHER" id="PTHR11132">
    <property type="entry name" value="SOLUTE CARRIER FAMILY 35"/>
    <property type="match status" value="1"/>
</dbReference>
<evidence type="ECO:0000256" key="8">
    <source>
        <dbReference type="SAM" id="Phobius"/>
    </source>
</evidence>
<evidence type="ECO:0000256" key="7">
    <source>
        <dbReference type="ARBA" id="ARBA00023136"/>
    </source>
</evidence>
<feature type="transmembrane region" description="Helical" evidence="8">
    <location>
        <begin position="192"/>
        <end position="211"/>
    </location>
</feature>
<proteinExistence type="inferred from homology"/>
<feature type="transmembrane region" description="Helical" evidence="8">
    <location>
        <begin position="155"/>
        <end position="172"/>
    </location>
</feature>
<feature type="transmembrane region" description="Helical" evidence="8">
    <location>
        <begin position="78"/>
        <end position="98"/>
    </location>
</feature>
<evidence type="ECO:0000256" key="2">
    <source>
        <dbReference type="ARBA" id="ARBA00004477"/>
    </source>
</evidence>
<feature type="transmembrane region" description="Helical" evidence="8">
    <location>
        <begin position="38"/>
        <end position="57"/>
    </location>
</feature>
<evidence type="ECO:0000313" key="10">
    <source>
        <dbReference type="EMBL" id="KAG9240097.1"/>
    </source>
</evidence>
<keyword evidence="7 8" id="KW-0472">Membrane</keyword>
<name>A0A9P7YUT4_9HELO</name>
<feature type="transmembrane region" description="Helical" evidence="8">
    <location>
        <begin position="223"/>
        <end position="247"/>
    </location>
</feature>
<dbReference type="GO" id="GO:0005789">
    <property type="term" value="C:endoplasmic reticulum membrane"/>
    <property type="evidence" value="ECO:0007669"/>
    <property type="project" value="UniProtKB-SubCell"/>
</dbReference>
<evidence type="ECO:0000256" key="4">
    <source>
        <dbReference type="ARBA" id="ARBA00011182"/>
    </source>
</evidence>
<evidence type="ECO:0000256" key="5">
    <source>
        <dbReference type="ARBA" id="ARBA00022692"/>
    </source>
</evidence>
<protein>
    <submittedName>
        <fullName evidence="10">DUF250 domain membrane protein</fullName>
    </submittedName>
</protein>
<comment type="caution">
    <text evidence="10">The sequence shown here is derived from an EMBL/GenBank/DDBJ whole genome shotgun (WGS) entry which is preliminary data.</text>
</comment>
<dbReference type="InterPro" id="IPR050186">
    <property type="entry name" value="TPT_transporter"/>
</dbReference>
<evidence type="ECO:0000259" key="9">
    <source>
        <dbReference type="Pfam" id="PF03151"/>
    </source>
</evidence>
<keyword evidence="6 8" id="KW-1133">Transmembrane helix</keyword>
<feature type="domain" description="Sugar phosphate transporter" evidence="9">
    <location>
        <begin position="12"/>
        <end position="297"/>
    </location>
</feature>
<dbReference type="Proteomes" id="UP000887226">
    <property type="component" value="Unassembled WGS sequence"/>
</dbReference>
<feature type="transmembrane region" description="Helical" evidence="8">
    <location>
        <begin position="12"/>
        <end position="32"/>
    </location>
</feature>
<reference evidence="10" key="1">
    <citation type="journal article" date="2021" name="IMA Fungus">
        <title>Genomic characterization of three marine fungi, including Emericellopsis atlantica sp. nov. with signatures of a generalist lifestyle and marine biomass degradation.</title>
        <authorList>
            <person name="Hagestad O.C."/>
            <person name="Hou L."/>
            <person name="Andersen J.H."/>
            <person name="Hansen E.H."/>
            <person name="Altermark B."/>
            <person name="Li C."/>
            <person name="Kuhnert E."/>
            <person name="Cox R.J."/>
            <person name="Crous P.W."/>
            <person name="Spatafora J.W."/>
            <person name="Lail K."/>
            <person name="Amirebrahimi M."/>
            <person name="Lipzen A."/>
            <person name="Pangilinan J."/>
            <person name="Andreopoulos W."/>
            <person name="Hayes R.D."/>
            <person name="Ng V."/>
            <person name="Grigoriev I.V."/>
            <person name="Jackson S.A."/>
            <person name="Sutton T.D.S."/>
            <person name="Dobson A.D.W."/>
            <person name="Rama T."/>
        </authorList>
    </citation>
    <scope>NUCLEOTIDE SEQUENCE</scope>
    <source>
        <strain evidence="10">TRa3180A</strain>
    </source>
</reference>
<dbReference type="InterPro" id="IPR004853">
    <property type="entry name" value="Sugar_P_trans_dom"/>
</dbReference>
<dbReference type="EMBL" id="MU254590">
    <property type="protein sequence ID" value="KAG9240097.1"/>
    <property type="molecule type" value="Genomic_DNA"/>
</dbReference>
<evidence type="ECO:0000256" key="1">
    <source>
        <dbReference type="ARBA" id="ARBA00003420"/>
    </source>
</evidence>
<evidence type="ECO:0000256" key="3">
    <source>
        <dbReference type="ARBA" id="ARBA00010425"/>
    </source>
</evidence>
<gene>
    <name evidence="10" type="ORF">BJ878DRAFT_546610</name>
</gene>
<dbReference type="Pfam" id="PF03151">
    <property type="entry name" value="TPT"/>
    <property type="match status" value="1"/>
</dbReference>
<evidence type="ECO:0000256" key="6">
    <source>
        <dbReference type="ARBA" id="ARBA00022989"/>
    </source>
</evidence>
<keyword evidence="5 8" id="KW-0812">Transmembrane</keyword>
<sequence>MAAMSTNRSESLLYISAWILLSSIVIVFNKWILDRFPFAITLTTYHMLFATISTQILSRTTSLIEPSPEMCPRFYTKAILPTGLCFSMSLILSNKVYLYLSVSFIQMLKAIGPVATLGACWSMGIRNPEPSLQVLLTLLVIVCGVAISSLGELRFVLVGFLIQGAAVLFEAYKNTLQQILITGQTRLSTLTLLYYFAPTCTAFNVIWVLIFELQGLQHRGASGIGPGIWLLNGVLCFGLNIASVTVIKKTSSLVLTLSGIPKSILLSSMDMMLYRTPITLVQAIGLSIAAAGTYRYSQLNSSSTGIIVLDKKKGDAPLYMRVADEESQLQDEMTQR</sequence>
<feature type="transmembrane region" description="Helical" evidence="8">
    <location>
        <begin position="132"/>
        <end position="149"/>
    </location>
</feature>
<organism evidence="10 11">
    <name type="scientific">Calycina marina</name>
    <dbReference type="NCBI Taxonomy" id="1763456"/>
    <lineage>
        <taxon>Eukaryota</taxon>
        <taxon>Fungi</taxon>
        <taxon>Dikarya</taxon>
        <taxon>Ascomycota</taxon>
        <taxon>Pezizomycotina</taxon>
        <taxon>Leotiomycetes</taxon>
        <taxon>Helotiales</taxon>
        <taxon>Pezizellaceae</taxon>
        <taxon>Calycina</taxon>
    </lineage>
</organism>
<dbReference type="AlphaFoldDB" id="A0A9P7YUT4"/>
<keyword evidence="11" id="KW-1185">Reference proteome</keyword>
<comment type="subcellular location">
    <subcellularLocation>
        <location evidence="2">Endoplasmic reticulum membrane</location>
        <topology evidence="2">Multi-pass membrane protein</topology>
    </subcellularLocation>
</comment>
<dbReference type="OrthoDB" id="10261634at2759"/>
<comment type="similarity">
    <text evidence="3">Belongs to the TPT transporter family. SLC35D subfamily.</text>
</comment>
<comment type="function">
    <text evidence="1">Involved in the import of GDP-mannose from the cytoplasm into the Golgi lumen.</text>
</comment>
<comment type="subunit">
    <text evidence="4">Homooligomer.</text>
</comment>
<evidence type="ECO:0000313" key="11">
    <source>
        <dbReference type="Proteomes" id="UP000887226"/>
    </source>
</evidence>